<dbReference type="RefSeq" id="WP_145363106.1">
    <property type="nucleotide sequence ID" value="NZ_CP036268.1"/>
</dbReference>
<feature type="binding site" evidence="10">
    <location>
        <begin position="100"/>
        <end position="104"/>
    </location>
    <ligand>
        <name>ATP</name>
        <dbReference type="ChEBI" id="CHEBI:30616"/>
    </ligand>
</feature>
<dbReference type="GO" id="GO:0008564">
    <property type="term" value="F:protein-exporting ATPase activity"/>
    <property type="evidence" value="ECO:0007669"/>
    <property type="project" value="UniProtKB-EC"/>
</dbReference>
<dbReference type="Pfam" id="PF21090">
    <property type="entry name" value="P-loop_SecA"/>
    <property type="match status" value="1"/>
</dbReference>
<comment type="catalytic activity">
    <reaction evidence="10">
        <text>ATP + H2O + cellular proteinSide 1 = ADP + phosphate + cellular proteinSide 2.</text>
        <dbReference type="EC" id="7.4.2.8"/>
    </reaction>
</comment>
<evidence type="ECO:0000256" key="2">
    <source>
        <dbReference type="ARBA" id="ARBA00022475"/>
    </source>
</evidence>
<dbReference type="GO" id="GO:0031522">
    <property type="term" value="C:cell envelope Sec protein transport complex"/>
    <property type="evidence" value="ECO:0007669"/>
    <property type="project" value="TreeGrafter"/>
</dbReference>
<gene>
    <name evidence="10" type="primary">secA</name>
    <name evidence="14" type="ORF">Pan189_13130</name>
</gene>
<evidence type="ECO:0000256" key="7">
    <source>
        <dbReference type="ARBA" id="ARBA00022967"/>
    </source>
</evidence>
<dbReference type="Gene3D" id="3.40.50.300">
    <property type="entry name" value="P-loop containing nucleotide triphosphate hydrolases"/>
    <property type="match status" value="2"/>
</dbReference>
<keyword evidence="2 10" id="KW-1003">Cell membrane</keyword>
<dbReference type="Proteomes" id="UP000317318">
    <property type="component" value="Chromosome"/>
</dbReference>
<protein>
    <recommendedName>
        <fullName evidence="10">Protein translocase subunit SecA</fullName>
        <ecNumber evidence="10">7.4.2.8</ecNumber>
    </recommendedName>
</protein>
<evidence type="ECO:0000256" key="4">
    <source>
        <dbReference type="ARBA" id="ARBA00022741"/>
    </source>
</evidence>
<evidence type="ECO:0000259" key="12">
    <source>
        <dbReference type="PROSITE" id="PS51194"/>
    </source>
</evidence>
<feature type="binding site" evidence="10">
    <location>
        <position position="82"/>
    </location>
    <ligand>
        <name>ATP</name>
        <dbReference type="ChEBI" id="CHEBI:30616"/>
    </ligand>
</feature>
<keyword evidence="5 10" id="KW-0067">ATP-binding</keyword>
<dbReference type="KEGG" id="svp:Pan189_13130"/>
<comment type="function">
    <text evidence="10">Part of the Sec protein translocase complex. Interacts with the SecYEG preprotein conducting channel. Has a central role in coupling the hydrolysis of ATP to the transfer of proteins into and across the cell membrane, serving as an ATP-driven molecular motor driving the stepwise translocation of polypeptide chains across the membrane.</text>
</comment>
<reference evidence="14 15" key="1">
    <citation type="submission" date="2019-02" db="EMBL/GenBank/DDBJ databases">
        <title>Deep-cultivation of Planctomycetes and their phenomic and genomic characterization uncovers novel biology.</title>
        <authorList>
            <person name="Wiegand S."/>
            <person name="Jogler M."/>
            <person name="Boedeker C."/>
            <person name="Pinto D."/>
            <person name="Vollmers J."/>
            <person name="Rivas-Marin E."/>
            <person name="Kohn T."/>
            <person name="Peeters S.H."/>
            <person name="Heuer A."/>
            <person name="Rast P."/>
            <person name="Oberbeckmann S."/>
            <person name="Bunk B."/>
            <person name="Jeske O."/>
            <person name="Meyerdierks A."/>
            <person name="Storesund J.E."/>
            <person name="Kallscheuer N."/>
            <person name="Luecker S."/>
            <person name="Lage O.M."/>
            <person name="Pohl T."/>
            <person name="Merkel B.J."/>
            <person name="Hornburger P."/>
            <person name="Mueller R.-W."/>
            <person name="Bruemmer F."/>
            <person name="Labrenz M."/>
            <person name="Spormann A.M."/>
            <person name="Op den Camp H."/>
            <person name="Overmann J."/>
            <person name="Amann R."/>
            <person name="Jetten M.S.M."/>
            <person name="Mascher T."/>
            <person name="Medema M.H."/>
            <person name="Devos D.P."/>
            <person name="Kaster A.-K."/>
            <person name="Ovreas L."/>
            <person name="Rohde M."/>
            <person name="Galperin M.Y."/>
            <person name="Jogler C."/>
        </authorList>
    </citation>
    <scope>NUCLEOTIDE SEQUENCE [LARGE SCALE GENOMIC DNA]</scope>
    <source>
        <strain evidence="14 15">Pan189</strain>
    </source>
</reference>
<sequence>MTAVYQPIARLLPLSARAVGTIVLRRSRELADCSDTELGDLARSVRWQLRERPGSSSLRIETFAVVASAIRRVFGFEPYGVQIRGGWQMSSGRLVEMQTGEGKTITALLPAAFHGSFGRGCHVATANDYLAERDADEMGPVFRMLGLSVGCVREDMSDDDRRTAYHCDVTYGTGKEMGFDFLRDCLKRGPQSGDAIAPIGVNELPVQREHYFALVDEADSVLLDEARTPLVIAGPPDDNRTEETLRHWADSTCRNLEPQRDFVIEAKKRSVELTDAGCRRVTLTARSASARLFPVEQLFSAVETALVARHVFVRDRDYIVNEQGEVEIIDLSTGRRRVGSRWQEGLHQAVEAKEKLVISADSTTSARVTIQSYFRRYRHLAGMTGTAMSAKLEFQKTYRLRTCSIPTHRPSRRVARPTRVFIDAAAKCRAIADETQTMIESGRPVLIGTPSVEASELVAAALSEAGIVFSLLHARRDDVEAEIVAAAGQASRVTVATNMAGRGTDIRLEDSVKSAGGLHVIATERHASGRVDRQLVGRAGRQGDPGTFRFVLSLDDELLHRLGSARIAQLKRMARPDAHGELRADRWEKLFLRTQARIERRDRKQRAMLLKSETKSLAACERMGIDPNLEWCDL</sequence>
<dbReference type="PANTHER" id="PTHR30612:SF0">
    <property type="entry name" value="CHLOROPLAST PROTEIN-TRANSPORTING ATPASE"/>
    <property type="match status" value="1"/>
</dbReference>
<keyword evidence="6 10" id="KW-0653">Protein transport</keyword>
<dbReference type="InterPro" id="IPR014018">
    <property type="entry name" value="SecA_motor_DEAD"/>
</dbReference>
<keyword evidence="3 10" id="KW-0963">Cytoplasm</keyword>
<dbReference type="PROSITE" id="PS51194">
    <property type="entry name" value="HELICASE_CTER"/>
    <property type="match status" value="1"/>
</dbReference>
<evidence type="ECO:0000256" key="5">
    <source>
        <dbReference type="ARBA" id="ARBA00022840"/>
    </source>
</evidence>
<dbReference type="SUPFAM" id="SSF52540">
    <property type="entry name" value="P-loop containing nucleoside triphosphate hydrolases"/>
    <property type="match status" value="2"/>
</dbReference>
<dbReference type="InterPro" id="IPR011115">
    <property type="entry name" value="SecA_DEAD"/>
</dbReference>
<dbReference type="EMBL" id="CP036268">
    <property type="protein sequence ID" value="QDT36949.1"/>
    <property type="molecule type" value="Genomic_DNA"/>
</dbReference>
<dbReference type="InterPro" id="IPR001650">
    <property type="entry name" value="Helicase_C-like"/>
</dbReference>
<dbReference type="InterPro" id="IPR036670">
    <property type="entry name" value="SecA_X-link_sf"/>
</dbReference>
<keyword evidence="8 10" id="KW-0811">Translocation</keyword>
<evidence type="ECO:0000313" key="15">
    <source>
        <dbReference type="Proteomes" id="UP000317318"/>
    </source>
</evidence>
<organism evidence="14 15">
    <name type="scientific">Stratiformator vulcanicus</name>
    <dbReference type="NCBI Taxonomy" id="2527980"/>
    <lineage>
        <taxon>Bacteria</taxon>
        <taxon>Pseudomonadati</taxon>
        <taxon>Planctomycetota</taxon>
        <taxon>Planctomycetia</taxon>
        <taxon>Planctomycetales</taxon>
        <taxon>Planctomycetaceae</taxon>
        <taxon>Stratiformator</taxon>
    </lineage>
</organism>
<dbReference type="GO" id="GO:0006605">
    <property type="term" value="P:protein targeting"/>
    <property type="evidence" value="ECO:0007669"/>
    <property type="project" value="UniProtKB-UniRule"/>
</dbReference>
<comment type="similarity">
    <text evidence="10">Belongs to the SecA family.</text>
</comment>
<feature type="domain" description="Helicase ATP-binding" evidence="11">
    <location>
        <begin position="84"/>
        <end position="245"/>
    </location>
</feature>
<dbReference type="Gene3D" id="3.90.1440.10">
    <property type="entry name" value="SecA, preprotein cross-linking domain"/>
    <property type="match status" value="1"/>
</dbReference>
<evidence type="ECO:0000313" key="14">
    <source>
        <dbReference type="EMBL" id="QDT36949.1"/>
    </source>
</evidence>
<dbReference type="GO" id="GO:0005886">
    <property type="term" value="C:plasma membrane"/>
    <property type="evidence" value="ECO:0007669"/>
    <property type="project" value="UniProtKB-SubCell"/>
</dbReference>
<dbReference type="PRINTS" id="PR00906">
    <property type="entry name" value="SECA"/>
</dbReference>
<dbReference type="CDD" id="cd17928">
    <property type="entry name" value="DEXDc_SecA"/>
    <property type="match status" value="1"/>
</dbReference>
<dbReference type="HAMAP" id="MF_01382">
    <property type="entry name" value="SecA"/>
    <property type="match status" value="1"/>
</dbReference>
<keyword evidence="1 10" id="KW-0813">Transport</keyword>
<dbReference type="InterPro" id="IPR014001">
    <property type="entry name" value="Helicase_ATP-bd"/>
</dbReference>
<dbReference type="PROSITE" id="PS51192">
    <property type="entry name" value="HELICASE_ATP_BIND_1"/>
    <property type="match status" value="1"/>
</dbReference>
<dbReference type="GO" id="GO:0017038">
    <property type="term" value="P:protein import"/>
    <property type="evidence" value="ECO:0007669"/>
    <property type="project" value="InterPro"/>
</dbReference>
<evidence type="ECO:0000256" key="9">
    <source>
        <dbReference type="ARBA" id="ARBA00023136"/>
    </source>
</evidence>
<dbReference type="InterPro" id="IPR044722">
    <property type="entry name" value="SecA_SF2_C"/>
</dbReference>
<dbReference type="InterPro" id="IPR011130">
    <property type="entry name" value="SecA_preprotein_X-link_dom"/>
</dbReference>
<dbReference type="PROSITE" id="PS01312">
    <property type="entry name" value="SECA"/>
    <property type="match status" value="1"/>
</dbReference>
<keyword evidence="4 10" id="KW-0547">Nucleotide-binding</keyword>
<dbReference type="GO" id="GO:0065002">
    <property type="term" value="P:intracellular protein transmembrane transport"/>
    <property type="evidence" value="ECO:0007669"/>
    <property type="project" value="UniProtKB-UniRule"/>
</dbReference>
<evidence type="ECO:0000256" key="6">
    <source>
        <dbReference type="ARBA" id="ARBA00022927"/>
    </source>
</evidence>
<evidence type="ECO:0000256" key="8">
    <source>
        <dbReference type="ARBA" id="ARBA00023010"/>
    </source>
</evidence>
<evidence type="ECO:0000259" key="13">
    <source>
        <dbReference type="PROSITE" id="PS51196"/>
    </source>
</evidence>
<dbReference type="InterPro" id="IPR000185">
    <property type="entry name" value="SecA"/>
</dbReference>
<dbReference type="InterPro" id="IPR020937">
    <property type="entry name" value="SecA_CS"/>
</dbReference>
<dbReference type="GO" id="GO:0005829">
    <property type="term" value="C:cytosol"/>
    <property type="evidence" value="ECO:0007669"/>
    <property type="project" value="TreeGrafter"/>
</dbReference>
<keyword evidence="7 10" id="KW-1278">Translocase</keyword>
<dbReference type="Pfam" id="PF01043">
    <property type="entry name" value="SecA_PP_bind"/>
    <property type="match status" value="1"/>
</dbReference>
<dbReference type="OrthoDB" id="9805579at2"/>
<dbReference type="Pfam" id="PF07517">
    <property type="entry name" value="SecA_DEAD"/>
    <property type="match status" value="1"/>
</dbReference>
<feature type="domain" description="Helicase C-terminal" evidence="12">
    <location>
        <begin position="433"/>
        <end position="583"/>
    </location>
</feature>
<dbReference type="SUPFAM" id="SSF81767">
    <property type="entry name" value="Pre-protein crosslinking domain of SecA"/>
    <property type="match status" value="1"/>
</dbReference>
<dbReference type="GO" id="GO:0005524">
    <property type="term" value="F:ATP binding"/>
    <property type="evidence" value="ECO:0007669"/>
    <property type="project" value="UniProtKB-UniRule"/>
</dbReference>
<dbReference type="AlphaFoldDB" id="A0A517QZ79"/>
<proteinExistence type="inferred from homology"/>
<evidence type="ECO:0000259" key="11">
    <source>
        <dbReference type="PROSITE" id="PS51192"/>
    </source>
</evidence>
<evidence type="ECO:0000256" key="10">
    <source>
        <dbReference type="HAMAP-Rule" id="MF_01382"/>
    </source>
</evidence>
<name>A0A517QZ79_9PLAN</name>
<dbReference type="SMART" id="SM00958">
    <property type="entry name" value="SecA_PP_bind"/>
    <property type="match status" value="1"/>
</dbReference>
<dbReference type="CDD" id="cd18803">
    <property type="entry name" value="SF2_C_secA"/>
    <property type="match status" value="1"/>
</dbReference>
<dbReference type="GO" id="GO:0043952">
    <property type="term" value="P:protein transport by the Sec complex"/>
    <property type="evidence" value="ECO:0007669"/>
    <property type="project" value="TreeGrafter"/>
</dbReference>
<accession>A0A517QZ79</accession>
<keyword evidence="9 10" id="KW-0472">Membrane</keyword>
<dbReference type="FunFam" id="3.40.50.300:FF:000429">
    <property type="entry name" value="Preprotein translocase subunit SecA"/>
    <property type="match status" value="1"/>
</dbReference>
<feature type="domain" description="SecA family profile" evidence="13">
    <location>
        <begin position="1"/>
        <end position="583"/>
    </location>
</feature>
<feature type="binding site" evidence="10">
    <location>
        <position position="505"/>
    </location>
    <ligand>
        <name>ATP</name>
        <dbReference type="ChEBI" id="CHEBI:30616"/>
    </ligand>
</feature>
<evidence type="ECO:0000256" key="3">
    <source>
        <dbReference type="ARBA" id="ARBA00022490"/>
    </source>
</evidence>
<dbReference type="EC" id="7.4.2.8" evidence="10"/>
<dbReference type="SMART" id="SM00957">
    <property type="entry name" value="SecA_DEAD"/>
    <property type="match status" value="1"/>
</dbReference>
<dbReference type="PANTHER" id="PTHR30612">
    <property type="entry name" value="SECA INNER MEMBRANE COMPONENT OF SEC PROTEIN SECRETION SYSTEM"/>
    <property type="match status" value="1"/>
</dbReference>
<dbReference type="PROSITE" id="PS51196">
    <property type="entry name" value="SECA_MOTOR_DEAD"/>
    <property type="match status" value="1"/>
</dbReference>
<comment type="subcellular location">
    <subcellularLocation>
        <location evidence="10">Cell membrane</location>
        <topology evidence="10">Peripheral membrane protein</topology>
        <orientation evidence="10">Cytoplasmic side</orientation>
    </subcellularLocation>
    <subcellularLocation>
        <location evidence="10">Cytoplasm</location>
    </subcellularLocation>
    <text evidence="10">Distribution is 50-50.</text>
</comment>
<evidence type="ECO:0000256" key="1">
    <source>
        <dbReference type="ARBA" id="ARBA00022448"/>
    </source>
</evidence>
<dbReference type="InterPro" id="IPR027417">
    <property type="entry name" value="P-loop_NTPase"/>
</dbReference>
<keyword evidence="15" id="KW-1185">Reference proteome</keyword>
<comment type="subunit">
    <text evidence="10">Monomer and homodimer. Part of the essential Sec protein translocation apparatus which comprises SecA, SecYEG and auxiliary proteins SecDF. Other proteins may also be involved.</text>
</comment>